<keyword evidence="3" id="KW-0813">Transport</keyword>
<evidence type="ECO:0000256" key="4">
    <source>
        <dbReference type="ARBA" id="ARBA00022475"/>
    </source>
</evidence>
<sequence length="441" mass="49265">MWCQTSVLIFICNIVVIFAAKVTWLPNRSMNLPGNYKDKQLPCSKQTVVFPESIQESVKIYSGFAASEIILPNDGEILFDEGEIILGADPDDKSCDGRDKYSYYEDNSRGSWNQPDAWSSPKFNKATPDAERIPCSDDVVVFPPGSQFTIQLPNVIQYVKEIDISGEKMTTAEFQTRILGQSDENQQFIFGIEGYNSVYVSTKSCNLRSGCPCQENPLQINCALKYCPVPRCSNPIKPVGHCCEICGGSLVFDITNSFSIKKLRELIRSVMGDDESRFDYHVGMLPYVNPGEGTLSPTKKYQVIVVEKGEYTGASLEVTNEIGYQLSSDWVEKEKTLLLSGTPVSEAGLGGKIFVSVFFIVVFALGSVYVYYYRPSEFRMPDFRTGMARGFISRLNRRTDSVVSLTRRDSTVSGLSGSAFRNPLYSSMRERVQLAESVIEE</sequence>
<dbReference type="Pfam" id="PF14828">
    <property type="entry name" value="Amnionless"/>
    <property type="match status" value="1"/>
</dbReference>
<evidence type="ECO:0000256" key="7">
    <source>
        <dbReference type="ARBA" id="ARBA00022927"/>
    </source>
</evidence>
<comment type="subcellular location">
    <subcellularLocation>
        <location evidence="1">Cell membrane</location>
        <topology evidence="1">Single-pass type I membrane protein</topology>
    </subcellularLocation>
</comment>
<comment type="caution">
    <text evidence="11">The sequence shown here is derived from an EMBL/GenBank/DDBJ whole genome shotgun (WGS) entry which is preliminary data.</text>
</comment>
<dbReference type="PANTHER" id="PTHR14995">
    <property type="entry name" value="AMNIONLESS"/>
    <property type="match status" value="1"/>
</dbReference>
<dbReference type="AlphaFoldDB" id="A0ABD0T9K9"/>
<evidence type="ECO:0000256" key="1">
    <source>
        <dbReference type="ARBA" id="ARBA00004251"/>
    </source>
</evidence>
<keyword evidence="7" id="KW-0653">Protein transport</keyword>
<dbReference type="Proteomes" id="UP001549921">
    <property type="component" value="Unassembled WGS sequence"/>
</dbReference>
<evidence type="ECO:0000313" key="11">
    <source>
        <dbReference type="EMBL" id="KAL0840036.1"/>
    </source>
</evidence>
<organism evidence="11 12">
    <name type="scientific">Loxostege sticticalis</name>
    <name type="common">Beet webworm moth</name>
    <dbReference type="NCBI Taxonomy" id="481309"/>
    <lineage>
        <taxon>Eukaryota</taxon>
        <taxon>Metazoa</taxon>
        <taxon>Ecdysozoa</taxon>
        <taxon>Arthropoda</taxon>
        <taxon>Hexapoda</taxon>
        <taxon>Insecta</taxon>
        <taxon>Pterygota</taxon>
        <taxon>Neoptera</taxon>
        <taxon>Endopterygota</taxon>
        <taxon>Lepidoptera</taxon>
        <taxon>Glossata</taxon>
        <taxon>Ditrysia</taxon>
        <taxon>Pyraloidea</taxon>
        <taxon>Crambidae</taxon>
        <taxon>Pyraustinae</taxon>
        <taxon>Loxostege</taxon>
    </lineage>
</organism>
<evidence type="ECO:0000256" key="10">
    <source>
        <dbReference type="SAM" id="Phobius"/>
    </source>
</evidence>
<dbReference type="GO" id="GO:0005886">
    <property type="term" value="C:plasma membrane"/>
    <property type="evidence" value="ECO:0007669"/>
    <property type="project" value="UniProtKB-SubCell"/>
</dbReference>
<evidence type="ECO:0000256" key="6">
    <source>
        <dbReference type="ARBA" id="ARBA00022729"/>
    </source>
</evidence>
<dbReference type="InterPro" id="IPR026112">
    <property type="entry name" value="AMN"/>
</dbReference>
<evidence type="ECO:0000256" key="3">
    <source>
        <dbReference type="ARBA" id="ARBA00022448"/>
    </source>
</evidence>
<gene>
    <name evidence="11" type="ORF">ABMA28_015360</name>
</gene>
<name>A0ABD0T9K9_LOXSC</name>
<keyword evidence="8 10" id="KW-1133">Transmembrane helix</keyword>
<keyword evidence="5 10" id="KW-0812">Transmembrane</keyword>
<accession>A0ABD0T9K9</accession>
<proteinExistence type="predicted"/>
<evidence type="ECO:0000256" key="8">
    <source>
        <dbReference type="ARBA" id="ARBA00022989"/>
    </source>
</evidence>
<evidence type="ECO:0000313" key="12">
    <source>
        <dbReference type="Proteomes" id="UP001549921"/>
    </source>
</evidence>
<keyword evidence="6" id="KW-0732">Signal</keyword>
<evidence type="ECO:0000256" key="2">
    <source>
        <dbReference type="ARBA" id="ARBA00021200"/>
    </source>
</evidence>
<feature type="transmembrane region" description="Helical" evidence="10">
    <location>
        <begin position="7"/>
        <end position="25"/>
    </location>
</feature>
<feature type="transmembrane region" description="Helical" evidence="10">
    <location>
        <begin position="353"/>
        <end position="372"/>
    </location>
</feature>
<protein>
    <recommendedName>
        <fullName evidence="2">Protein amnionless</fullName>
    </recommendedName>
</protein>
<evidence type="ECO:0000256" key="9">
    <source>
        <dbReference type="ARBA" id="ARBA00023136"/>
    </source>
</evidence>
<dbReference type="EMBL" id="JBEDNZ010000007">
    <property type="protein sequence ID" value="KAL0840036.1"/>
    <property type="molecule type" value="Genomic_DNA"/>
</dbReference>
<keyword evidence="4" id="KW-1003">Cell membrane</keyword>
<evidence type="ECO:0000256" key="5">
    <source>
        <dbReference type="ARBA" id="ARBA00022692"/>
    </source>
</evidence>
<keyword evidence="9 10" id="KW-0472">Membrane</keyword>
<dbReference type="GO" id="GO:0015031">
    <property type="term" value="P:protein transport"/>
    <property type="evidence" value="ECO:0007669"/>
    <property type="project" value="UniProtKB-KW"/>
</dbReference>
<dbReference type="PANTHER" id="PTHR14995:SF2">
    <property type="entry name" value="PROTEIN AMNIONLESS"/>
    <property type="match status" value="1"/>
</dbReference>
<reference evidence="11 12" key="1">
    <citation type="submission" date="2024-06" db="EMBL/GenBank/DDBJ databases">
        <title>A chromosome-level genome assembly of beet webworm, Loxostege sticticalis.</title>
        <authorList>
            <person name="Zhang Y."/>
        </authorList>
    </citation>
    <scope>NUCLEOTIDE SEQUENCE [LARGE SCALE GENOMIC DNA]</scope>
    <source>
        <strain evidence="11">AQ028</strain>
        <tissue evidence="11">Male pupae</tissue>
    </source>
</reference>